<reference evidence="1" key="1">
    <citation type="submission" date="2019-08" db="EMBL/GenBank/DDBJ databases">
        <title>Carotenoids and Carotenoid Binding Proteins in the Halophilic Cyanobacterium Euhalothece sp. ZM00.</title>
        <authorList>
            <person name="Cho S.M."/>
            <person name="Song J.Y."/>
            <person name="Park Y.-I."/>
        </authorList>
    </citation>
    <scope>NUCLEOTIDE SEQUENCE [LARGE SCALE GENOMIC DNA]</scope>
    <source>
        <strain evidence="1">Z-M001</strain>
    </source>
</reference>
<dbReference type="KEGG" id="enn:FRE64_05000"/>
<sequence>MKIENLDCLEIISLKNDEIKGGIALASFSFEALALGASNSFFDSRVELLATSDMGVNISAASGSFILIAE</sequence>
<dbReference type="EMBL" id="CP042326">
    <property type="protein sequence ID" value="QDZ39340.1"/>
    <property type="molecule type" value="Genomic_DNA"/>
</dbReference>
<dbReference type="AlphaFoldDB" id="A0A5B8NM32"/>
<evidence type="ECO:0000313" key="1">
    <source>
        <dbReference type="EMBL" id="QDZ39340.1"/>
    </source>
</evidence>
<gene>
    <name evidence="1" type="ORF">FRE64_05000</name>
</gene>
<organism evidence="1 2">
    <name type="scientific">Euhalothece natronophila Z-M001</name>
    <dbReference type="NCBI Taxonomy" id="522448"/>
    <lineage>
        <taxon>Bacteria</taxon>
        <taxon>Bacillati</taxon>
        <taxon>Cyanobacteriota</taxon>
        <taxon>Cyanophyceae</taxon>
        <taxon>Oscillatoriophycideae</taxon>
        <taxon>Chroococcales</taxon>
        <taxon>Halothecacae</taxon>
        <taxon>Halothece cluster</taxon>
        <taxon>Euhalothece</taxon>
    </lineage>
</organism>
<dbReference type="RefSeq" id="WP_146294943.1">
    <property type="nucleotide sequence ID" value="NZ_CP042326.1"/>
</dbReference>
<evidence type="ECO:0000313" key="2">
    <source>
        <dbReference type="Proteomes" id="UP000318453"/>
    </source>
</evidence>
<protein>
    <submittedName>
        <fullName evidence="1">Uncharacterized protein</fullName>
    </submittedName>
</protein>
<dbReference type="Proteomes" id="UP000318453">
    <property type="component" value="Chromosome"/>
</dbReference>
<name>A0A5B8NM32_9CHRO</name>
<keyword evidence="2" id="KW-1185">Reference proteome</keyword>
<proteinExistence type="predicted"/>
<accession>A0A5B8NM32</accession>